<dbReference type="Proteomes" id="UP000252519">
    <property type="component" value="Unassembled WGS sequence"/>
</dbReference>
<accession>A0A368F7X4</accession>
<evidence type="ECO:0000256" key="1">
    <source>
        <dbReference type="SAM" id="MobiDB-lite"/>
    </source>
</evidence>
<organism evidence="2 3">
    <name type="scientific">Ancylostoma caninum</name>
    <name type="common">Dog hookworm</name>
    <dbReference type="NCBI Taxonomy" id="29170"/>
    <lineage>
        <taxon>Eukaryota</taxon>
        <taxon>Metazoa</taxon>
        <taxon>Ecdysozoa</taxon>
        <taxon>Nematoda</taxon>
        <taxon>Chromadorea</taxon>
        <taxon>Rhabditida</taxon>
        <taxon>Rhabditina</taxon>
        <taxon>Rhabditomorpha</taxon>
        <taxon>Strongyloidea</taxon>
        <taxon>Ancylostomatidae</taxon>
        <taxon>Ancylostomatinae</taxon>
        <taxon>Ancylostoma</taxon>
    </lineage>
</organism>
<protein>
    <submittedName>
        <fullName evidence="2">Uncharacterized protein</fullName>
    </submittedName>
</protein>
<reference evidence="2 3" key="1">
    <citation type="submission" date="2014-10" db="EMBL/GenBank/DDBJ databases">
        <title>Draft genome of the hookworm Ancylostoma caninum.</title>
        <authorList>
            <person name="Mitreva M."/>
        </authorList>
    </citation>
    <scope>NUCLEOTIDE SEQUENCE [LARGE SCALE GENOMIC DNA]</scope>
    <source>
        <strain evidence="2 3">Baltimore</strain>
    </source>
</reference>
<evidence type="ECO:0000313" key="2">
    <source>
        <dbReference type="EMBL" id="RCN28172.1"/>
    </source>
</evidence>
<proteinExistence type="predicted"/>
<dbReference type="OrthoDB" id="5862000at2759"/>
<comment type="caution">
    <text evidence="2">The sequence shown here is derived from an EMBL/GenBank/DDBJ whole genome shotgun (WGS) entry which is preliminary data.</text>
</comment>
<evidence type="ECO:0000313" key="3">
    <source>
        <dbReference type="Proteomes" id="UP000252519"/>
    </source>
</evidence>
<dbReference type="EMBL" id="JOJR01002937">
    <property type="protein sequence ID" value="RCN28172.1"/>
    <property type="molecule type" value="Genomic_DNA"/>
</dbReference>
<name>A0A368F7X4_ANCCA</name>
<keyword evidence="3" id="KW-1185">Reference proteome</keyword>
<feature type="compositionally biased region" description="Low complexity" evidence="1">
    <location>
        <begin position="200"/>
        <end position="211"/>
    </location>
</feature>
<feature type="region of interest" description="Disordered" evidence="1">
    <location>
        <begin position="133"/>
        <end position="211"/>
    </location>
</feature>
<feature type="compositionally biased region" description="Polar residues" evidence="1">
    <location>
        <begin position="133"/>
        <end position="194"/>
    </location>
</feature>
<sequence length="335" mass="35792">MPFTESFGVQYERYSLPTSLQIGSLRNNDGTRNKLDIDSLKKVLGLSAEKPVENAFCKPRANGETVSRAAALKDEIAMATTDQGTQEDEEQPLESLKEIQGAAELCTRPSKVSFAKSDHELNAKYAALLSNSGASTLSKKSRSTKGSSEDNSGCEHQTQTNNEQPIVLNSSNPNQNTNDGSNKAGGSNSKQSAESEITDSRSSATSSSLVTAEDPSVLYSTAATISFSADTSLSEELSLYTPSSSLWTEISDRSHEISALSTGIWVSYCSDPPSSLCATSSFSSMEVLTADLHTDDVNTAEAHESEIEATNQVFDAVLIAKSENLVQHGAEDMMT</sequence>
<feature type="non-terminal residue" evidence="2">
    <location>
        <position position="335"/>
    </location>
</feature>
<gene>
    <name evidence="2" type="ORF">ANCCAN_26090</name>
</gene>
<dbReference type="AlphaFoldDB" id="A0A368F7X4"/>